<feature type="compositionally biased region" description="Polar residues" evidence="1">
    <location>
        <begin position="368"/>
        <end position="387"/>
    </location>
</feature>
<feature type="compositionally biased region" description="Low complexity" evidence="1">
    <location>
        <begin position="347"/>
        <end position="356"/>
    </location>
</feature>
<organism>
    <name type="scientific">Serpula lacrymans var. lacrymans (strain S7.9)</name>
    <name type="common">Dry rot fungus</name>
    <dbReference type="NCBI Taxonomy" id="578457"/>
    <lineage>
        <taxon>Eukaryota</taxon>
        <taxon>Fungi</taxon>
        <taxon>Dikarya</taxon>
        <taxon>Basidiomycota</taxon>
        <taxon>Agaricomycotina</taxon>
        <taxon>Agaricomycetes</taxon>
        <taxon>Agaricomycetidae</taxon>
        <taxon>Boletales</taxon>
        <taxon>Coniophorineae</taxon>
        <taxon>Serpulaceae</taxon>
        <taxon>Serpula</taxon>
    </lineage>
</organism>
<dbReference type="Proteomes" id="UP000008064">
    <property type="component" value="Unassembled WGS sequence"/>
</dbReference>
<feature type="compositionally biased region" description="Low complexity" evidence="1">
    <location>
        <begin position="260"/>
        <end position="272"/>
    </location>
</feature>
<feature type="region of interest" description="Disordered" evidence="1">
    <location>
        <begin position="347"/>
        <end position="388"/>
    </location>
</feature>
<evidence type="ECO:0000313" key="2">
    <source>
        <dbReference type="EMBL" id="EGO28805.1"/>
    </source>
</evidence>
<evidence type="ECO:0000256" key="1">
    <source>
        <dbReference type="SAM" id="MobiDB-lite"/>
    </source>
</evidence>
<accession>F8NKT6</accession>
<gene>
    <name evidence="2" type="ORF">SERLADRAFT_406206</name>
</gene>
<dbReference type="GeneID" id="18812650"/>
<feature type="region of interest" description="Disordered" evidence="1">
    <location>
        <begin position="216"/>
        <end position="272"/>
    </location>
</feature>
<feature type="region of interest" description="Disordered" evidence="1">
    <location>
        <begin position="1"/>
        <end position="168"/>
    </location>
</feature>
<feature type="compositionally biased region" description="Acidic residues" evidence="1">
    <location>
        <begin position="146"/>
        <end position="159"/>
    </location>
</feature>
<feature type="compositionally biased region" description="Basic and acidic residues" evidence="1">
    <location>
        <begin position="216"/>
        <end position="237"/>
    </location>
</feature>
<name>F8NKT6_SERL9</name>
<dbReference type="RefSeq" id="XP_007315004.1">
    <property type="nucleotide sequence ID" value="XM_007314942.1"/>
</dbReference>
<feature type="compositionally biased region" description="Gly residues" evidence="1">
    <location>
        <begin position="97"/>
        <end position="107"/>
    </location>
</feature>
<proteinExistence type="predicted"/>
<dbReference type="KEGG" id="sla:SERLADRAFT_406206"/>
<dbReference type="AlphaFoldDB" id="F8NKT6"/>
<feature type="compositionally biased region" description="Pro residues" evidence="1">
    <location>
        <begin position="243"/>
        <end position="256"/>
    </location>
</feature>
<dbReference type="HOGENOM" id="CLU_491039_0_0_1"/>
<reference evidence="2" key="1">
    <citation type="submission" date="2011-04" db="EMBL/GenBank/DDBJ databases">
        <title>Evolution of plant cell wall degrading machinery underlies the functional diversity of forest fungi.</title>
        <authorList>
            <consortium name="US DOE Joint Genome Institute (JGI-PGF)"/>
            <person name="Eastwood D.C."/>
            <person name="Floudas D."/>
            <person name="Binder M."/>
            <person name="Majcherczyk A."/>
            <person name="Schneider P."/>
            <person name="Aerts A."/>
            <person name="Asiegbu F.O."/>
            <person name="Baker S.E."/>
            <person name="Barry K."/>
            <person name="Bendiksby M."/>
            <person name="Blumentritt M."/>
            <person name="Coutinho P.M."/>
            <person name="Cullen D."/>
            <person name="Cullen D."/>
            <person name="Gathman A."/>
            <person name="Goodell B."/>
            <person name="Henrissat B."/>
            <person name="Ihrmark K."/>
            <person name="Kauserud H."/>
            <person name="Kohler A."/>
            <person name="LaButti K."/>
            <person name="Lapidus A."/>
            <person name="Lavin J.L."/>
            <person name="Lee Y.-H."/>
            <person name="Lindquist E."/>
            <person name="Lilly W."/>
            <person name="Lucas S."/>
            <person name="Morin E."/>
            <person name="Murat C."/>
            <person name="Oguiza J.A."/>
            <person name="Park J."/>
            <person name="Pisabarro A.G."/>
            <person name="Riley R."/>
            <person name="Rosling A."/>
            <person name="Salamov A."/>
            <person name="Schmidt O."/>
            <person name="Schmutz J."/>
            <person name="Skrede I."/>
            <person name="Stenlid J."/>
            <person name="Wiebenga A."/>
            <person name="Xie X."/>
            <person name="Kues U."/>
            <person name="Hibbett D.S."/>
            <person name="Hoffmeister D."/>
            <person name="Hogberg N."/>
            <person name="Martin F."/>
            <person name="Grigoriev I.V."/>
            <person name="Watkinson S.C."/>
        </authorList>
    </citation>
    <scope>NUCLEOTIDE SEQUENCE</scope>
    <source>
        <strain evidence="2">S7.9</strain>
    </source>
</reference>
<sequence length="555" mass="56293">MYGRGARAQGGAGGADSEKFKFIPQQSPKPINQPHPPPKMHTSKRTRSASPLHSTPTVTSLLPSSLTLLASANPNSSPSPSPPFPSFPSPPPYPGAPLGGKNRGGAKGVPWWAPCEANADEEPTVPPARVNRPSSADAPTCGADADAADDEGEEAEAEAAEVREEERKEDIQLADSFENVLCGLACAPVAALALACGGGDVDGGGGDVDVVGVDSRDWLGRATRGKDGCKGEGDAALRRRTSSPPPNPALPAPSPRIRPDSASPASPCPSPCAAAVAVACDSPAAAGGAGGGGDDAAAPRTQYIGSSSCSNSSSSTPRLFSAARLAWPVKASKKSRLERLWRAGEVAVSSSSSTANPPNPSPVADANPTDNGSWDGGTDTNAPNSESAEPAGVRWCCLAREWERACEGGGRGMLGGGGAKMEAWGGAAGADVDVKGEADLKRAGDDEREWGWGWDGDGAKSVAKRSMSASERGLGGLLGGIDEGSALRPCPCPCPCDLNGVFDTESGGAFGFGNGGDWGREGGGVWAAGRGMRGGMESMVGRDMQDTQDISQTLL</sequence>
<dbReference type="EMBL" id="GL945430">
    <property type="protein sequence ID" value="EGO28805.1"/>
    <property type="molecule type" value="Genomic_DNA"/>
</dbReference>
<feature type="compositionally biased region" description="Pro residues" evidence="1">
    <location>
        <begin position="77"/>
        <end position="95"/>
    </location>
</feature>
<feature type="compositionally biased region" description="Low complexity" evidence="1">
    <location>
        <begin position="50"/>
        <end position="76"/>
    </location>
</feature>
<feature type="compositionally biased region" description="Low complexity" evidence="1">
    <location>
        <begin position="136"/>
        <end position="145"/>
    </location>
</feature>
<protein>
    <submittedName>
        <fullName evidence="2">Uncharacterized protein</fullName>
    </submittedName>
</protein>